<gene>
    <name evidence="1" type="ORF">CVT25_000497</name>
</gene>
<proteinExistence type="predicted"/>
<keyword evidence="2" id="KW-1185">Reference proteome</keyword>
<evidence type="ECO:0000313" key="1">
    <source>
        <dbReference type="EMBL" id="PPQ95034.1"/>
    </source>
</evidence>
<comment type="caution">
    <text evidence="1">The sequence shown here is derived from an EMBL/GenBank/DDBJ whole genome shotgun (WGS) entry which is preliminary data.</text>
</comment>
<dbReference type="EMBL" id="NHYD01000150">
    <property type="protein sequence ID" value="PPQ95034.1"/>
    <property type="molecule type" value="Genomic_DNA"/>
</dbReference>
<name>A0A409XW96_PSICY</name>
<dbReference type="Proteomes" id="UP000283269">
    <property type="component" value="Unassembled WGS sequence"/>
</dbReference>
<dbReference type="InParanoid" id="A0A409XW96"/>
<accession>A0A409XW96</accession>
<protein>
    <submittedName>
        <fullName evidence="1">Uncharacterized protein</fullName>
    </submittedName>
</protein>
<reference evidence="1 2" key="1">
    <citation type="journal article" date="2018" name="Evol. Lett.">
        <title>Horizontal gene cluster transfer increased hallucinogenic mushroom diversity.</title>
        <authorList>
            <person name="Reynolds H.T."/>
            <person name="Vijayakumar V."/>
            <person name="Gluck-Thaler E."/>
            <person name="Korotkin H.B."/>
            <person name="Matheny P.B."/>
            <person name="Slot J.C."/>
        </authorList>
    </citation>
    <scope>NUCLEOTIDE SEQUENCE [LARGE SCALE GENOMIC DNA]</scope>
    <source>
        <strain evidence="1 2">2631</strain>
    </source>
</reference>
<evidence type="ECO:0000313" key="2">
    <source>
        <dbReference type="Proteomes" id="UP000283269"/>
    </source>
</evidence>
<sequence length="93" mass="10581">MYNPGPDGWELFLNNFAERQCSLHAGISQHSPRSYSDITAASKISTAFLHADCDEYMLVSLCRPTQILRKRTIQIITICSTDAIRKWYSQKLG</sequence>
<dbReference type="AlphaFoldDB" id="A0A409XW96"/>
<organism evidence="1 2">
    <name type="scientific">Psilocybe cyanescens</name>
    <dbReference type="NCBI Taxonomy" id="93625"/>
    <lineage>
        <taxon>Eukaryota</taxon>
        <taxon>Fungi</taxon>
        <taxon>Dikarya</taxon>
        <taxon>Basidiomycota</taxon>
        <taxon>Agaricomycotina</taxon>
        <taxon>Agaricomycetes</taxon>
        <taxon>Agaricomycetidae</taxon>
        <taxon>Agaricales</taxon>
        <taxon>Agaricineae</taxon>
        <taxon>Strophariaceae</taxon>
        <taxon>Psilocybe</taxon>
    </lineage>
</organism>